<evidence type="ECO:0000313" key="8">
    <source>
        <dbReference type="EMBL" id="SEH39266.1"/>
    </source>
</evidence>
<keyword evidence="3" id="KW-0028">Amino-acid biosynthesis</keyword>
<keyword evidence="2 8" id="KW-0032">Aminotransferase</keyword>
<accession>A0A1H6HYK7</accession>
<comment type="similarity">
    <text evidence="7">Belongs to the class-III pyridoxal-phosphate-dependent aminotransferase family.</text>
</comment>
<dbReference type="PIRSF" id="PIRSF000521">
    <property type="entry name" value="Transaminase_4ab_Lys_Orn"/>
    <property type="match status" value="1"/>
</dbReference>
<evidence type="ECO:0000256" key="6">
    <source>
        <dbReference type="ARBA" id="ARBA00029440"/>
    </source>
</evidence>
<dbReference type="CDD" id="cd00610">
    <property type="entry name" value="OAT_like"/>
    <property type="match status" value="1"/>
</dbReference>
<keyword evidence="9" id="KW-1185">Reference proteome</keyword>
<dbReference type="Proteomes" id="UP000199135">
    <property type="component" value="Unassembled WGS sequence"/>
</dbReference>
<name>A0A1H6HYK7_9ACTN</name>
<evidence type="ECO:0000256" key="3">
    <source>
        <dbReference type="ARBA" id="ARBA00022605"/>
    </source>
</evidence>
<protein>
    <submittedName>
        <fullName evidence="8">Acetylornithine aminotransferase</fullName>
    </submittedName>
</protein>
<evidence type="ECO:0000256" key="4">
    <source>
        <dbReference type="ARBA" id="ARBA00022679"/>
    </source>
</evidence>
<dbReference type="PANTHER" id="PTHR11986:SF79">
    <property type="entry name" value="ACETYLORNITHINE AMINOTRANSFERASE, MITOCHONDRIAL"/>
    <property type="match status" value="1"/>
</dbReference>
<keyword evidence="5 7" id="KW-0663">Pyridoxal phosphate</keyword>
<comment type="cofactor">
    <cofactor evidence="1">
        <name>pyridoxal 5'-phosphate</name>
        <dbReference type="ChEBI" id="CHEBI:597326"/>
    </cofactor>
</comment>
<comment type="caution">
    <text evidence="8">The sequence shown here is derived from an EMBL/GenBank/DDBJ whole genome shotgun (WGS) entry which is preliminary data.</text>
</comment>
<dbReference type="Gene3D" id="3.40.640.10">
    <property type="entry name" value="Type I PLP-dependent aspartate aminotransferase-like (Major domain)"/>
    <property type="match status" value="1"/>
</dbReference>
<comment type="pathway">
    <text evidence="6">Amino-acid biosynthesis.</text>
</comment>
<dbReference type="PROSITE" id="PS00600">
    <property type="entry name" value="AA_TRANSFER_CLASS_3"/>
    <property type="match status" value="1"/>
</dbReference>
<dbReference type="EMBL" id="FNWT01000001">
    <property type="protein sequence ID" value="SEH39266.1"/>
    <property type="molecule type" value="Genomic_DNA"/>
</dbReference>
<dbReference type="PANTHER" id="PTHR11986">
    <property type="entry name" value="AMINOTRANSFERASE CLASS III"/>
    <property type="match status" value="1"/>
</dbReference>
<organism evidence="8 9">
    <name type="scientific">Parafannyhessea umbonata</name>
    <dbReference type="NCBI Taxonomy" id="604330"/>
    <lineage>
        <taxon>Bacteria</taxon>
        <taxon>Bacillati</taxon>
        <taxon>Actinomycetota</taxon>
        <taxon>Coriobacteriia</taxon>
        <taxon>Coriobacteriales</taxon>
        <taxon>Atopobiaceae</taxon>
        <taxon>Parafannyhessea</taxon>
    </lineage>
</organism>
<evidence type="ECO:0000256" key="7">
    <source>
        <dbReference type="RuleBase" id="RU003560"/>
    </source>
</evidence>
<dbReference type="InterPro" id="IPR015422">
    <property type="entry name" value="PyrdxlP-dep_Trfase_small"/>
</dbReference>
<dbReference type="InterPro" id="IPR005814">
    <property type="entry name" value="Aminotrans_3"/>
</dbReference>
<proteinExistence type="inferred from homology"/>
<dbReference type="InterPro" id="IPR004636">
    <property type="entry name" value="AcOrn/SuccOrn_fam"/>
</dbReference>
<dbReference type="InterPro" id="IPR015424">
    <property type="entry name" value="PyrdxlP-dep_Trfase"/>
</dbReference>
<dbReference type="InterPro" id="IPR049704">
    <property type="entry name" value="Aminotrans_3_PPA_site"/>
</dbReference>
<dbReference type="Gene3D" id="3.90.1150.10">
    <property type="entry name" value="Aspartate Aminotransferase, domain 1"/>
    <property type="match status" value="1"/>
</dbReference>
<reference evidence="8 9" key="1">
    <citation type="submission" date="2016-10" db="EMBL/GenBank/DDBJ databases">
        <authorList>
            <person name="Varghese N."/>
            <person name="Submissions S."/>
        </authorList>
    </citation>
    <scope>NUCLEOTIDE SEQUENCE [LARGE SCALE GENOMIC DNA]</scope>
    <source>
        <strain evidence="8 9">WCP15</strain>
    </source>
</reference>
<dbReference type="NCBIfam" id="TIGR00707">
    <property type="entry name" value="argD"/>
    <property type="match status" value="1"/>
</dbReference>
<dbReference type="Pfam" id="PF00202">
    <property type="entry name" value="Aminotran_3"/>
    <property type="match status" value="1"/>
</dbReference>
<keyword evidence="4" id="KW-0808">Transferase</keyword>
<dbReference type="RefSeq" id="WP_078686524.1">
    <property type="nucleotide sequence ID" value="NZ_FNWT01000001.1"/>
</dbReference>
<dbReference type="InterPro" id="IPR015421">
    <property type="entry name" value="PyrdxlP-dep_Trfase_major"/>
</dbReference>
<evidence type="ECO:0000256" key="2">
    <source>
        <dbReference type="ARBA" id="ARBA00022576"/>
    </source>
</evidence>
<dbReference type="GO" id="GO:0008483">
    <property type="term" value="F:transaminase activity"/>
    <property type="evidence" value="ECO:0007669"/>
    <property type="project" value="UniProtKB-KW"/>
</dbReference>
<evidence type="ECO:0000256" key="5">
    <source>
        <dbReference type="ARBA" id="ARBA00022898"/>
    </source>
</evidence>
<gene>
    <name evidence="8" type="ORF">SAMN05216447_101302</name>
</gene>
<evidence type="ECO:0000313" key="9">
    <source>
        <dbReference type="Proteomes" id="UP000199135"/>
    </source>
</evidence>
<sequence length="418" mass="44177">MDQRNAAGAGSFETAKALDDTYVMNTYGRLPVEFVRGSGAELADSAGKTYLDFLGGIGAASLGHANPVVARAVKDQLDRVWQVGNYFYVENRGELAQALSELLSTTTDEVGHPTGSTGSTWKTFFSNSGAESNEGAIKVARRWGERKLDGAATIVTARKSFHGRTLATLAATGQDVFHKSFRPLPEGFCSVPLNDLASLDQALGSTSACAVMLECVQGEGGVWPADPDYLRGVRELCDGHDVLLVIDEVQTGFFRCGAPFSYQLAGIEPDVVSMAKGIGGGFPMGAVAAREKCADLLAPGDHGSTFGGNALAAAAGRATLQQMAELDIGEHVIEVGAHLAERLAKLTHVSEVRGHGLMRGAQLDVPIATPIVERGLERGLVLNHIGDSILRFLPPLVITSEQVDAAMDELERLIGQMA</sequence>
<evidence type="ECO:0000256" key="1">
    <source>
        <dbReference type="ARBA" id="ARBA00001933"/>
    </source>
</evidence>
<dbReference type="SUPFAM" id="SSF53383">
    <property type="entry name" value="PLP-dependent transferases"/>
    <property type="match status" value="1"/>
</dbReference>
<dbReference type="InterPro" id="IPR050103">
    <property type="entry name" value="Class-III_PLP-dep_AT"/>
</dbReference>